<keyword evidence="3" id="KW-1185">Reference proteome</keyword>
<organism evidence="2 3">
    <name type="scientific">Larkinella arboricola</name>
    <dbReference type="NCBI Taxonomy" id="643671"/>
    <lineage>
        <taxon>Bacteria</taxon>
        <taxon>Pseudomonadati</taxon>
        <taxon>Bacteroidota</taxon>
        <taxon>Cytophagia</taxon>
        <taxon>Cytophagales</taxon>
        <taxon>Spirosomataceae</taxon>
        <taxon>Larkinella</taxon>
    </lineage>
</organism>
<evidence type="ECO:0000313" key="3">
    <source>
        <dbReference type="Proteomes" id="UP000248790"/>
    </source>
</evidence>
<evidence type="ECO:0008006" key="4">
    <source>
        <dbReference type="Google" id="ProtNLM"/>
    </source>
</evidence>
<dbReference type="AlphaFoldDB" id="A0A327X8F6"/>
<dbReference type="EMBL" id="QLMC01000001">
    <property type="protein sequence ID" value="RAK02163.1"/>
    <property type="molecule type" value="Genomic_DNA"/>
</dbReference>
<name>A0A327X8F6_LARAB</name>
<dbReference type="RefSeq" id="WP_111626381.1">
    <property type="nucleotide sequence ID" value="NZ_QLMC01000001.1"/>
</dbReference>
<evidence type="ECO:0000256" key="1">
    <source>
        <dbReference type="SAM" id="Phobius"/>
    </source>
</evidence>
<feature type="transmembrane region" description="Helical" evidence="1">
    <location>
        <begin position="83"/>
        <end position="103"/>
    </location>
</feature>
<dbReference type="OrthoDB" id="1525231at2"/>
<proteinExistence type="predicted"/>
<comment type="caution">
    <text evidence="2">The sequence shown here is derived from an EMBL/GenBank/DDBJ whole genome shotgun (WGS) entry which is preliminary data.</text>
</comment>
<accession>A0A327X8F6</accession>
<sequence length="122" mass="13191">MLPFIVIALLSAVLQFFLPWWSIAAVAFGVCFWRSQTGWRAFGNGFLGVAVIWFFYALVIHLQTDGILTARMAGLLLKTRSSIPLLLLAPLVGGLVGGFAGLAGQQVRTVLAANRSSTLKRV</sequence>
<reference evidence="2 3" key="1">
    <citation type="submission" date="2018-06" db="EMBL/GenBank/DDBJ databases">
        <title>Genomic Encyclopedia of Archaeal and Bacterial Type Strains, Phase II (KMG-II): from individual species to whole genera.</title>
        <authorList>
            <person name="Goeker M."/>
        </authorList>
    </citation>
    <scope>NUCLEOTIDE SEQUENCE [LARGE SCALE GENOMIC DNA]</scope>
    <source>
        <strain evidence="2 3">DSM 21851</strain>
    </source>
</reference>
<keyword evidence="1" id="KW-0812">Transmembrane</keyword>
<dbReference type="Proteomes" id="UP000248790">
    <property type="component" value="Unassembled WGS sequence"/>
</dbReference>
<protein>
    <recommendedName>
        <fullName evidence="4">Apolipoprotein N-acyltransferase</fullName>
    </recommendedName>
</protein>
<feature type="transmembrane region" description="Helical" evidence="1">
    <location>
        <begin position="45"/>
        <end position="63"/>
    </location>
</feature>
<gene>
    <name evidence="2" type="ORF">LX87_00278</name>
</gene>
<keyword evidence="1" id="KW-1133">Transmembrane helix</keyword>
<keyword evidence="1" id="KW-0472">Membrane</keyword>
<feature type="transmembrane region" description="Helical" evidence="1">
    <location>
        <begin position="6"/>
        <end position="33"/>
    </location>
</feature>
<evidence type="ECO:0000313" key="2">
    <source>
        <dbReference type="EMBL" id="RAK02163.1"/>
    </source>
</evidence>